<proteinExistence type="predicted"/>
<evidence type="ECO:0000256" key="1">
    <source>
        <dbReference type="ARBA" id="ARBA00004062"/>
    </source>
</evidence>
<dbReference type="GO" id="GO:0008270">
    <property type="term" value="F:zinc ion binding"/>
    <property type="evidence" value="ECO:0007669"/>
    <property type="project" value="UniProtKB-KW"/>
</dbReference>
<evidence type="ECO:0000256" key="2">
    <source>
        <dbReference type="ARBA" id="ARBA00004123"/>
    </source>
</evidence>
<dbReference type="InterPro" id="IPR000571">
    <property type="entry name" value="Znf_CCCH"/>
</dbReference>
<dbReference type="PANTHER" id="PTHR46297:SF1">
    <property type="entry name" value="ZINC FINGER CCCH-TYPE WITH G PATCH DOMAIN-CONTAINING PROTEIN"/>
    <property type="match status" value="1"/>
</dbReference>
<feature type="domain" description="G-patch" evidence="15">
    <location>
        <begin position="190"/>
        <end position="236"/>
    </location>
</feature>
<comment type="subcellular location">
    <subcellularLocation>
        <location evidence="2">Nucleus</location>
    </subcellularLocation>
</comment>
<evidence type="ECO:0000256" key="5">
    <source>
        <dbReference type="ARBA" id="ARBA00022723"/>
    </source>
</evidence>
<evidence type="ECO:0000256" key="6">
    <source>
        <dbReference type="ARBA" id="ARBA00022771"/>
    </source>
</evidence>
<evidence type="ECO:0000256" key="10">
    <source>
        <dbReference type="ARBA" id="ARBA00023163"/>
    </source>
</evidence>
<evidence type="ECO:0000256" key="3">
    <source>
        <dbReference type="ARBA" id="ARBA00022414"/>
    </source>
</evidence>
<dbReference type="EnsemblMetazoa" id="CJA32047.1">
    <property type="protein sequence ID" value="CJA32047.1"/>
    <property type="gene ID" value="WBGene00207894"/>
</dbReference>
<keyword evidence="10" id="KW-0804">Transcription</keyword>
<keyword evidence="9" id="KW-0238">DNA-binding</keyword>
<evidence type="ECO:0000256" key="8">
    <source>
        <dbReference type="ARBA" id="ARBA00023015"/>
    </source>
</evidence>
<evidence type="ECO:0000259" key="14">
    <source>
        <dbReference type="PROSITE" id="PS50103"/>
    </source>
</evidence>
<evidence type="ECO:0000256" key="12">
    <source>
        <dbReference type="PROSITE-ProRule" id="PRU00723"/>
    </source>
</evidence>
<dbReference type="CDD" id="cd20384">
    <property type="entry name" value="Tudor_ZGPAT"/>
    <property type="match status" value="1"/>
</dbReference>
<evidence type="ECO:0000259" key="15">
    <source>
        <dbReference type="PROSITE" id="PS50174"/>
    </source>
</evidence>
<comment type="function">
    <text evidence="1">Transcription repressor.</text>
</comment>
<organism evidence="16 17">
    <name type="scientific">Caenorhabditis japonica</name>
    <dbReference type="NCBI Taxonomy" id="281687"/>
    <lineage>
        <taxon>Eukaryota</taxon>
        <taxon>Metazoa</taxon>
        <taxon>Ecdysozoa</taxon>
        <taxon>Nematoda</taxon>
        <taxon>Chromadorea</taxon>
        <taxon>Rhabditida</taxon>
        <taxon>Rhabditina</taxon>
        <taxon>Rhabditomorpha</taxon>
        <taxon>Rhabditoidea</taxon>
        <taxon>Rhabditidae</taxon>
        <taxon>Peloderinae</taxon>
        <taxon>Caenorhabditis</taxon>
    </lineage>
</organism>
<dbReference type="Proteomes" id="UP000005237">
    <property type="component" value="Unassembled WGS sequence"/>
</dbReference>
<dbReference type="SMART" id="SM00443">
    <property type="entry name" value="G_patch"/>
    <property type="match status" value="1"/>
</dbReference>
<dbReference type="InterPro" id="IPR000467">
    <property type="entry name" value="G_patch_dom"/>
</dbReference>
<sequence>MSAKSIALALHGVLDPIYDLLGSRCLAPFDSDRSLALHIAIIMEIESSARVRVLFSHPTCPAMKSCSHFLSSTCRYESNCRFCHGYSVELDRIQDYKEPDYNLIMEQKLVLVKGSSQLWELGRISAIDGQNVAVKVLKSGVEVSANRGDLVPIDEKEDADDQQKNNESWSELKNETLGNVSVGELGKWNGGDIGMKLMMKMGYKVGEGLGKRSDGIVHAIQARICSKNASLDEVMNRKRKVVDGKVQRKVKVLKTSDDCEKDIFAFINRKLEQKKERTLADIRQEKQEMASCSSKSLGVKNLDYELELKQLRTKQKKLKEGIQRNQADKNTVAKMTVSMREIDEKIQSIERKMRNVQTEVNSRSSKIKDIF</sequence>
<dbReference type="GO" id="GO:0005634">
    <property type="term" value="C:nucleus"/>
    <property type="evidence" value="ECO:0007669"/>
    <property type="project" value="UniProtKB-SubCell"/>
</dbReference>
<dbReference type="GO" id="GO:0000978">
    <property type="term" value="F:RNA polymerase II cis-regulatory region sequence-specific DNA binding"/>
    <property type="evidence" value="ECO:0007669"/>
    <property type="project" value="TreeGrafter"/>
</dbReference>
<evidence type="ECO:0000256" key="7">
    <source>
        <dbReference type="ARBA" id="ARBA00022833"/>
    </source>
</evidence>
<dbReference type="AlphaFoldDB" id="A0A8R1III4"/>
<protein>
    <recommendedName>
        <fullName evidence="3">Zinc finger CCCH-type with G patch domain-containing protein</fullName>
    </recommendedName>
</protein>
<feature type="domain" description="C3H1-type" evidence="14">
    <location>
        <begin position="61"/>
        <end position="87"/>
    </location>
</feature>
<evidence type="ECO:0000256" key="11">
    <source>
        <dbReference type="ARBA" id="ARBA00023242"/>
    </source>
</evidence>
<evidence type="ECO:0000256" key="13">
    <source>
        <dbReference type="SAM" id="Coils"/>
    </source>
</evidence>
<accession>A0A8R1III4</accession>
<keyword evidence="5 12" id="KW-0479">Metal-binding</keyword>
<keyword evidence="11" id="KW-0539">Nucleus</keyword>
<keyword evidence="17" id="KW-1185">Reference proteome</keyword>
<dbReference type="Gene3D" id="2.30.30.1190">
    <property type="match status" value="1"/>
</dbReference>
<dbReference type="PANTHER" id="PTHR46297">
    <property type="entry name" value="ZINC FINGER CCCH-TYPE WITH G PATCH DOMAIN-CONTAINING PROTEIN"/>
    <property type="match status" value="1"/>
</dbReference>
<evidence type="ECO:0000313" key="16">
    <source>
        <dbReference type="EnsemblMetazoa" id="CJA32047.1"/>
    </source>
</evidence>
<dbReference type="Pfam" id="PF01585">
    <property type="entry name" value="G-patch"/>
    <property type="match status" value="1"/>
</dbReference>
<name>A0A8R1III4_CAEJA</name>
<reference evidence="17" key="1">
    <citation type="submission" date="2010-08" db="EMBL/GenBank/DDBJ databases">
        <authorList>
            <consortium name="Caenorhabditis japonica Sequencing Consortium"/>
            <person name="Wilson R.K."/>
        </authorList>
    </citation>
    <scope>NUCLEOTIDE SEQUENCE [LARGE SCALE GENOMIC DNA]</scope>
    <source>
        <strain evidence="17">DF5081</strain>
    </source>
</reference>
<keyword evidence="8" id="KW-0805">Transcription regulation</keyword>
<feature type="coiled-coil region" evidence="13">
    <location>
        <begin position="268"/>
        <end position="359"/>
    </location>
</feature>
<keyword evidence="4" id="KW-0678">Repressor</keyword>
<reference evidence="16" key="2">
    <citation type="submission" date="2022-06" db="UniProtKB">
        <authorList>
            <consortium name="EnsemblMetazoa"/>
        </authorList>
    </citation>
    <scope>IDENTIFICATION</scope>
    <source>
        <strain evidence="16">DF5081</strain>
    </source>
</reference>
<keyword evidence="7 12" id="KW-0862">Zinc</keyword>
<dbReference type="PROSITE" id="PS50174">
    <property type="entry name" value="G_PATCH"/>
    <property type="match status" value="1"/>
</dbReference>
<evidence type="ECO:0000313" key="17">
    <source>
        <dbReference type="Proteomes" id="UP000005237"/>
    </source>
</evidence>
<evidence type="ECO:0000256" key="4">
    <source>
        <dbReference type="ARBA" id="ARBA00022491"/>
    </source>
</evidence>
<evidence type="ECO:0000256" key="9">
    <source>
        <dbReference type="ARBA" id="ARBA00023125"/>
    </source>
</evidence>
<feature type="zinc finger region" description="C3H1-type" evidence="12">
    <location>
        <begin position="61"/>
        <end position="87"/>
    </location>
</feature>
<keyword evidence="6 12" id="KW-0863">Zinc-finger</keyword>
<dbReference type="GO" id="GO:0001227">
    <property type="term" value="F:DNA-binding transcription repressor activity, RNA polymerase II-specific"/>
    <property type="evidence" value="ECO:0007669"/>
    <property type="project" value="TreeGrafter"/>
</dbReference>
<dbReference type="PROSITE" id="PS50103">
    <property type="entry name" value="ZF_C3H1"/>
    <property type="match status" value="1"/>
</dbReference>
<keyword evidence="13" id="KW-0175">Coiled coil</keyword>